<dbReference type="InterPro" id="IPR001119">
    <property type="entry name" value="SLH_dom"/>
</dbReference>
<feature type="domain" description="SLH" evidence="1">
    <location>
        <begin position="246"/>
        <end position="312"/>
    </location>
</feature>
<reference evidence="2" key="1">
    <citation type="submission" date="2020-05" db="EMBL/GenBank/DDBJ databases">
        <authorList>
            <person name="Zhu T."/>
            <person name="Keshari N."/>
            <person name="Lu X."/>
        </authorList>
    </citation>
    <scope>NUCLEOTIDE SEQUENCE</scope>
    <source>
        <strain evidence="2">NK1-12</strain>
    </source>
</reference>
<name>A0AA97AG24_9CYAN</name>
<gene>
    <name evidence="2" type="ORF">HJG54_13865</name>
</gene>
<dbReference type="EMBL" id="CP053586">
    <property type="protein sequence ID" value="WNZ23835.1"/>
    <property type="molecule type" value="Genomic_DNA"/>
</dbReference>
<evidence type="ECO:0000313" key="2">
    <source>
        <dbReference type="EMBL" id="WNZ23835.1"/>
    </source>
</evidence>
<dbReference type="PANTHER" id="PTHR43308:SF1">
    <property type="entry name" value="OUTER MEMBRANE PROTEIN ALPHA"/>
    <property type="match status" value="1"/>
</dbReference>
<dbReference type="PROSITE" id="PS51257">
    <property type="entry name" value="PROKAR_LIPOPROTEIN"/>
    <property type="match status" value="1"/>
</dbReference>
<feature type="domain" description="SLH" evidence="1">
    <location>
        <begin position="71"/>
        <end position="135"/>
    </location>
</feature>
<organism evidence="2">
    <name type="scientific">Leptolyngbya sp. NK1-12</name>
    <dbReference type="NCBI Taxonomy" id="2547451"/>
    <lineage>
        <taxon>Bacteria</taxon>
        <taxon>Bacillati</taxon>
        <taxon>Cyanobacteriota</taxon>
        <taxon>Cyanophyceae</taxon>
        <taxon>Leptolyngbyales</taxon>
        <taxon>Leptolyngbyaceae</taxon>
        <taxon>Leptolyngbya group</taxon>
        <taxon>Leptolyngbya</taxon>
    </lineage>
</organism>
<proteinExistence type="predicted"/>
<feature type="domain" description="SLH" evidence="1">
    <location>
        <begin position="419"/>
        <end position="483"/>
    </location>
</feature>
<dbReference type="AlphaFoldDB" id="A0AA97AG24"/>
<evidence type="ECO:0000259" key="1">
    <source>
        <dbReference type="PROSITE" id="PS51272"/>
    </source>
</evidence>
<dbReference type="NCBIfam" id="NF033921">
    <property type="entry name" value="por_somb"/>
    <property type="match status" value="1"/>
</dbReference>
<accession>A0AA97AG24</accession>
<dbReference type="PROSITE" id="PS51272">
    <property type="entry name" value="SLH"/>
    <property type="match status" value="3"/>
</dbReference>
<dbReference type="InterPro" id="IPR047684">
    <property type="entry name" value="Por_som-like"/>
</dbReference>
<dbReference type="InterPro" id="IPR051465">
    <property type="entry name" value="Cell_Envelope_Struct_Comp"/>
</dbReference>
<sequence length="526" mass="57134">MISRIAVPKIATIHSKQSKLNLLLCIFIGLILSSCWQPTSNQSGNQTPLSSSSQPPTDAAGLEEPVVVFKSVTQLTDVASTDQVYQALENLIDRYGIAVAYGDTTFKADKGLTRYELAMTLGSTADQSTAIANLAFAPYATQEQLLIIKRFSEEVAAEIAVVTKQLDILEAERAARRLSGSLSDPTINTCAATSASHLITSHLIASKPNPALPRSQILSSNASIQSNIQIASTDTTTPPSPAGVSTITQIPDVLPTDWAYQAIQSLVERYGIGDALVYPDGTFKGNQVLNRSKFAVALSAALERIIELQQTLSVDIATKSEVILLAASLQDMATELENLKVRLKDLRQETSTSSLQKLDAAQNARHGVLRAFYRSCNQFPQLAFSKDANLDSAPRLIALNQVNSNPERQSELLLAQVTSTSQIIDVPNNHWAYEAIRTMVEKFGALTTYPDRTFRGNNQVSRYEFAAVLNATLDQVVELIGSSSAELASKQDLESLQAIYTEASVMLSTLEQRLMGFENEDSSSRL</sequence>
<protein>
    <submittedName>
        <fullName evidence="2">S-layer homology domain-containing protein</fullName>
    </submittedName>
</protein>
<dbReference type="Pfam" id="PF00395">
    <property type="entry name" value="SLH"/>
    <property type="match status" value="2"/>
</dbReference>
<dbReference type="PANTHER" id="PTHR43308">
    <property type="entry name" value="OUTER MEMBRANE PROTEIN ALPHA-RELATED"/>
    <property type="match status" value="1"/>
</dbReference>